<comment type="subcellular location">
    <subcellularLocation>
        <location evidence="1">Cell membrane</location>
        <topology evidence="1">Multi-pass membrane protein</topology>
    </subcellularLocation>
</comment>
<dbReference type="Pfam" id="PF04093">
    <property type="entry name" value="MreD"/>
    <property type="match status" value="1"/>
</dbReference>
<evidence type="ECO:0000313" key="9">
    <source>
        <dbReference type="EMBL" id="MUG31399.1"/>
    </source>
</evidence>
<organism evidence="9 10">
    <name type="scientific">Psychrobacter sanguinis</name>
    <dbReference type="NCBI Taxonomy" id="861445"/>
    <lineage>
        <taxon>Bacteria</taxon>
        <taxon>Pseudomonadati</taxon>
        <taxon>Pseudomonadota</taxon>
        <taxon>Gammaproteobacteria</taxon>
        <taxon>Moraxellales</taxon>
        <taxon>Moraxellaceae</taxon>
        <taxon>Psychrobacter</taxon>
    </lineage>
</organism>
<dbReference type="OrthoDB" id="6647425at2"/>
<evidence type="ECO:0000256" key="8">
    <source>
        <dbReference type="SAM" id="Phobius"/>
    </source>
</evidence>
<feature type="transmembrane region" description="Helical" evidence="8">
    <location>
        <begin position="42"/>
        <end position="68"/>
    </location>
</feature>
<evidence type="ECO:0000313" key="10">
    <source>
        <dbReference type="Proteomes" id="UP000442109"/>
    </source>
</evidence>
<feature type="transmembrane region" description="Helical" evidence="8">
    <location>
        <begin position="131"/>
        <end position="154"/>
    </location>
</feature>
<keyword evidence="5" id="KW-0133">Cell shape</keyword>
<dbReference type="InterPro" id="IPR007227">
    <property type="entry name" value="Cell_shape_determining_MreD"/>
</dbReference>
<keyword evidence="10" id="KW-1185">Reference proteome</keyword>
<evidence type="ECO:0000256" key="4">
    <source>
        <dbReference type="ARBA" id="ARBA00022692"/>
    </source>
</evidence>
<dbReference type="Proteomes" id="UP000442109">
    <property type="component" value="Unassembled WGS sequence"/>
</dbReference>
<dbReference type="GO" id="GO:0005886">
    <property type="term" value="C:plasma membrane"/>
    <property type="evidence" value="ECO:0007669"/>
    <property type="project" value="UniProtKB-SubCell"/>
</dbReference>
<keyword evidence="6 8" id="KW-1133">Transmembrane helix</keyword>
<accession>A0A844LX50</accession>
<evidence type="ECO:0000256" key="6">
    <source>
        <dbReference type="ARBA" id="ARBA00022989"/>
    </source>
</evidence>
<evidence type="ECO:0000256" key="3">
    <source>
        <dbReference type="ARBA" id="ARBA00022475"/>
    </source>
</evidence>
<evidence type="ECO:0000256" key="5">
    <source>
        <dbReference type="ARBA" id="ARBA00022960"/>
    </source>
</evidence>
<dbReference type="NCBIfam" id="TIGR03426">
    <property type="entry name" value="shape_MreD"/>
    <property type="match status" value="1"/>
</dbReference>
<dbReference type="PANTHER" id="PTHR37484">
    <property type="entry name" value="ROD SHAPE-DETERMINING PROTEIN MRED"/>
    <property type="match status" value="1"/>
</dbReference>
<keyword evidence="7 8" id="KW-0472">Membrane</keyword>
<dbReference type="PANTHER" id="PTHR37484:SF1">
    <property type="entry name" value="ROD SHAPE-DETERMINING PROTEIN MRED"/>
    <property type="match status" value="1"/>
</dbReference>
<comment type="similarity">
    <text evidence="2">Belongs to the MreD family.</text>
</comment>
<evidence type="ECO:0000256" key="7">
    <source>
        <dbReference type="ARBA" id="ARBA00023136"/>
    </source>
</evidence>
<dbReference type="RefSeq" id="WP_011959710.1">
    <property type="nucleotide sequence ID" value="NZ_WFKQ01000001.1"/>
</dbReference>
<keyword evidence="4 8" id="KW-0812">Transmembrane</keyword>
<dbReference type="AlphaFoldDB" id="A0A844LX50"/>
<name>A0A844LX50_9GAMM</name>
<comment type="caution">
    <text evidence="9">The sequence shown here is derived from an EMBL/GenBank/DDBJ whole genome shotgun (WGS) entry which is preliminary data.</text>
</comment>
<reference evidence="9 10" key="1">
    <citation type="journal article" date="2019" name="PLoS ONE">
        <title>Pup mortality in New Zealand sea lions (Phocarctos hookeri) at Enderby Island, Auckland Islands, 2013-18.</title>
        <authorList>
            <person name="Michael S.A."/>
            <person name="Hayman D.T.S."/>
            <person name="Gray R."/>
            <person name="Zhang J."/>
            <person name="Rogers L."/>
            <person name="Roe W.D."/>
        </authorList>
    </citation>
    <scope>NUCLEOTIDE SEQUENCE [LARGE SCALE GENOMIC DNA]</scope>
    <source>
        <strain evidence="9 10">SM868</strain>
    </source>
</reference>
<feature type="transmembrane region" description="Helical" evidence="8">
    <location>
        <begin position="80"/>
        <end position="98"/>
    </location>
</feature>
<sequence length="162" mass="18090">MIKSPLSPLQSLLLVIASFVAASVVNIYPLSLDASKLRPMALIMVLIFWLIYKPRYVGVVTAFAIGIISDLLLDTRLGQQGFAAVIMAFSLRFVGQYIKQVNLPVAWTVATGALIVFQLTLWIVQYLTQNIFYASAIFSLLVSVISWPLVFFGLHRFINKYS</sequence>
<feature type="transmembrane region" description="Helical" evidence="8">
    <location>
        <begin position="12"/>
        <end position="30"/>
    </location>
</feature>
<evidence type="ECO:0000256" key="1">
    <source>
        <dbReference type="ARBA" id="ARBA00004651"/>
    </source>
</evidence>
<proteinExistence type="inferred from homology"/>
<evidence type="ECO:0000256" key="2">
    <source>
        <dbReference type="ARBA" id="ARBA00007776"/>
    </source>
</evidence>
<dbReference type="InterPro" id="IPR026034">
    <property type="entry name" value="MreD_proteobac"/>
</dbReference>
<gene>
    <name evidence="9" type="primary">mreD</name>
    <name evidence="9" type="ORF">GB996_01140</name>
</gene>
<dbReference type="GO" id="GO:0008360">
    <property type="term" value="P:regulation of cell shape"/>
    <property type="evidence" value="ECO:0007669"/>
    <property type="project" value="UniProtKB-KW"/>
</dbReference>
<dbReference type="EMBL" id="WFKQ01000001">
    <property type="protein sequence ID" value="MUG31399.1"/>
    <property type="molecule type" value="Genomic_DNA"/>
</dbReference>
<keyword evidence="3" id="KW-1003">Cell membrane</keyword>
<feature type="transmembrane region" description="Helical" evidence="8">
    <location>
        <begin position="105"/>
        <end position="125"/>
    </location>
</feature>
<protein>
    <submittedName>
        <fullName evidence="9">Rod shape-determining protein MreD</fullName>
    </submittedName>
</protein>